<proteinExistence type="predicted"/>
<evidence type="ECO:0008006" key="3">
    <source>
        <dbReference type="Google" id="ProtNLM"/>
    </source>
</evidence>
<dbReference type="RefSeq" id="WP_189626620.1">
    <property type="nucleotide sequence ID" value="NZ_BNAF01000007.1"/>
</dbReference>
<protein>
    <recommendedName>
        <fullName evidence="3">DUF4843 domain-containing protein</fullName>
    </recommendedName>
</protein>
<comment type="caution">
    <text evidence="1">The sequence shown here is derived from an EMBL/GenBank/DDBJ whole genome shotgun (WGS) entry which is preliminary data.</text>
</comment>
<dbReference type="PROSITE" id="PS51257">
    <property type="entry name" value="PROKAR_LIPOPROTEIN"/>
    <property type="match status" value="1"/>
</dbReference>
<organism evidence="1 2">
    <name type="scientific">Sphingobacterium griseoflavum</name>
    <dbReference type="NCBI Taxonomy" id="1474952"/>
    <lineage>
        <taxon>Bacteria</taxon>
        <taxon>Pseudomonadati</taxon>
        <taxon>Bacteroidota</taxon>
        <taxon>Sphingobacteriia</taxon>
        <taxon>Sphingobacteriales</taxon>
        <taxon>Sphingobacteriaceae</taxon>
        <taxon>Sphingobacterium</taxon>
    </lineage>
</organism>
<evidence type="ECO:0000313" key="2">
    <source>
        <dbReference type="Proteomes" id="UP000620550"/>
    </source>
</evidence>
<accession>A0ABQ3HVD9</accession>
<name>A0ABQ3HVD9_9SPHI</name>
<reference evidence="2" key="1">
    <citation type="journal article" date="2019" name="Int. J. Syst. Evol. Microbiol.">
        <title>The Global Catalogue of Microorganisms (GCM) 10K type strain sequencing project: providing services to taxonomists for standard genome sequencing and annotation.</title>
        <authorList>
            <consortium name="The Broad Institute Genomics Platform"/>
            <consortium name="The Broad Institute Genome Sequencing Center for Infectious Disease"/>
            <person name="Wu L."/>
            <person name="Ma J."/>
        </authorList>
    </citation>
    <scope>NUCLEOTIDE SEQUENCE [LARGE SCALE GENOMIC DNA]</scope>
    <source>
        <strain evidence="2">CGMCC 1.12966</strain>
    </source>
</reference>
<evidence type="ECO:0000313" key="1">
    <source>
        <dbReference type="EMBL" id="GHE37549.1"/>
    </source>
</evidence>
<dbReference type="Proteomes" id="UP000620550">
    <property type="component" value="Unassembled WGS sequence"/>
</dbReference>
<gene>
    <name evidence="1" type="ORF">GCM10017764_21020</name>
</gene>
<keyword evidence="2" id="KW-1185">Reference proteome</keyword>
<sequence>MKKYTSILFTLVAVFFSACEKSYTELYSDNRPAIPVTFEGATTHGFNPFIEVPISQDNFSLTMVIPQGSGRQIREISRVLGGATNINAGGVRAATYISAPIPGNGNRVVFDTSVTAFRASSAANNTLVQNFLNNAALTRLEIAFMFLVTLDDGQQIIPVQARVFLTK</sequence>
<dbReference type="EMBL" id="BNAF01000007">
    <property type="protein sequence ID" value="GHE37549.1"/>
    <property type="molecule type" value="Genomic_DNA"/>
</dbReference>